<keyword evidence="3" id="KW-1185">Reference proteome</keyword>
<keyword evidence="2" id="KW-0378">Hydrolase</keyword>
<dbReference type="Proteomes" id="UP000034150">
    <property type="component" value="Unassembled WGS sequence"/>
</dbReference>
<dbReference type="Gene3D" id="3.40.710.10">
    <property type="entry name" value="DD-peptidase/beta-lactamase superfamily"/>
    <property type="match status" value="1"/>
</dbReference>
<gene>
    <name evidence="2" type="ORF">WN67_21195</name>
</gene>
<dbReference type="InterPro" id="IPR012338">
    <property type="entry name" value="Beta-lactam/transpept-like"/>
</dbReference>
<dbReference type="RefSeq" id="WP_046365024.1">
    <property type="nucleotide sequence ID" value="NZ_CALTXN010000012.1"/>
</dbReference>
<evidence type="ECO:0000259" key="1">
    <source>
        <dbReference type="Pfam" id="PF00144"/>
    </source>
</evidence>
<dbReference type="Pfam" id="PF00144">
    <property type="entry name" value="Beta-lactamase"/>
    <property type="match status" value="1"/>
</dbReference>
<dbReference type="GO" id="GO:0016787">
    <property type="term" value="F:hydrolase activity"/>
    <property type="evidence" value="ECO:0007669"/>
    <property type="project" value="UniProtKB-KW"/>
</dbReference>
<dbReference type="EMBL" id="LAUZ02000082">
    <property type="protein sequence ID" value="KKF00006.1"/>
    <property type="molecule type" value="Genomic_DNA"/>
</dbReference>
<reference evidence="2 3" key="1">
    <citation type="journal article" date="2015" name="Genome Announc.">
        <title>Draft Genome Sequence of Mycobacterium obuense Strain UC1, Isolated from Patient Sputum.</title>
        <authorList>
            <person name="Greninger A.L."/>
            <person name="Cunningham G."/>
            <person name="Hsu E.D."/>
            <person name="Yu J.M."/>
            <person name="Chiu C.Y."/>
            <person name="Miller S."/>
        </authorList>
    </citation>
    <scope>NUCLEOTIDE SEQUENCE [LARGE SCALE GENOMIC DNA]</scope>
    <source>
        <strain evidence="2 3">UC1</strain>
    </source>
</reference>
<dbReference type="STRING" id="1807.MOBUDSM44075_02062"/>
<sequence>MSPAAGTLDGRIVVPADLVAVTSVGAEDHTDVDPASVERIWQAARHWYAAGMQPAIQVCIRRDGRTVLDRAIGHARGNGPADPPDAEKVVVGTDTPFCVYSAAKAITTTVAHMLVERGVFSLDDRVCDYLPTYTSHGKDRTTIRHVMTHSAGVPFATGPRPDLRRMNDSEYAREMLGQLKPIHPPGLVHIYHGLTWGPLMREIIGAAAGRNIRDILHDEILAPLGFRWTNYGVAAEDVPLVAPSHVTGKPLPPPIAKAFKIAVGGTPQRIIPFSNTPEFLTSVIPSSSTVSNANELSRFAEILCRGGELDGIRVMSSATLQAATREARRLRPDLATGLQPMRWGTGYMLGSKRFGPFGRNAQGAFGHTGLTDIAVWADPQRALSVAVVSSGKPSGHKEAKRYPQLLDRINAEMSRV</sequence>
<dbReference type="PANTHER" id="PTHR43283:SF3">
    <property type="entry name" value="BETA-LACTAMASE FAMILY PROTEIN (AFU_ORTHOLOGUE AFUA_5G07500)"/>
    <property type="match status" value="1"/>
</dbReference>
<dbReference type="PATRIC" id="fig|1807.13.peg.5003"/>
<dbReference type="SUPFAM" id="SSF56601">
    <property type="entry name" value="beta-lactamase/transpeptidase-like"/>
    <property type="match status" value="1"/>
</dbReference>
<evidence type="ECO:0000313" key="2">
    <source>
        <dbReference type="EMBL" id="KKF00006.1"/>
    </source>
</evidence>
<comment type="caution">
    <text evidence="2">The sequence shown here is derived from an EMBL/GenBank/DDBJ whole genome shotgun (WGS) entry which is preliminary data.</text>
</comment>
<dbReference type="InterPro" id="IPR050789">
    <property type="entry name" value="Diverse_Enzym_Activities"/>
</dbReference>
<dbReference type="AlphaFoldDB" id="A0A0M2JSN7"/>
<feature type="domain" description="Beta-lactamase-related" evidence="1">
    <location>
        <begin position="47"/>
        <end position="404"/>
    </location>
</feature>
<dbReference type="NCBIfam" id="NF038269">
    <property type="entry name" value="lipase_LipE"/>
    <property type="match status" value="1"/>
</dbReference>
<dbReference type="InterPro" id="IPR001466">
    <property type="entry name" value="Beta-lactam-related"/>
</dbReference>
<protein>
    <submittedName>
        <fullName evidence="2">Hydrolase</fullName>
    </submittedName>
</protein>
<organism evidence="2 3">
    <name type="scientific">Mycolicibacterium obuense</name>
    <dbReference type="NCBI Taxonomy" id="1807"/>
    <lineage>
        <taxon>Bacteria</taxon>
        <taxon>Bacillati</taxon>
        <taxon>Actinomycetota</taxon>
        <taxon>Actinomycetes</taxon>
        <taxon>Mycobacteriales</taxon>
        <taxon>Mycobacteriaceae</taxon>
        <taxon>Mycolicibacterium</taxon>
    </lineage>
</organism>
<dbReference type="PANTHER" id="PTHR43283">
    <property type="entry name" value="BETA-LACTAMASE-RELATED"/>
    <property type="match status" value="1"/>
</dbReference>
<dbReference type="OrthoDB" id="9809635at2"/>
<accession>A0A0M2JSN7</accession>
<name>A0A0M2JSN7_9MYCO</name>
<proteinExistence type="predicted"/>
<evidence type="ECO:0000313" key="3">
    <source>
        <dbReference type="Proteomes" id="UP000034150"/>
    </source>
</evidence>